<sequence length="51" mass="5848">MSNSLSSSNSITLTENDPRYTIDINKMSNINAPNKQILMHCKGLRYSKRFN</sequence>
<dbReference type="EMBL" id="CAJVPM010008154">
    <property type="protein sequence ID" value="CAG8552508.1"/>
    <property type="molecule type" value="Genomic_DNA"/>
</dbReference>
<organism evidence="1 2">
    <name type="scientific">Scutellospora calospora</name>
    <dbReference type="NCBI Taxonomy" id="85575"/>
    <lineage>
        <taxon>Eukaryota</taxon>
        <taxon>Fungi</taxon>
        <taxon>Fungi incertae sedis</taxon>
        <taxon>Mucoromycota</taxon>
        <taxon>Glomeromycotina</taxon>
        <taxon>Glomeromycetes</taxon>
        <taxon>Diversisporales</taxon>
        <taxon>Gigasporaceae</taxon>
        <taxon>Scutellospora</taxon>
    </lineage>
</organism>
<reference evidence="1" key="1">
    <citation type="submission" date="2021-06" db="EMBL/GenBank/DDBJ databases">
        <authorList>
            <person name="Kallberg Y."/>
            <person name="Tangrot J."/>
            <person name="Rosling A."/>
        </authorList>
    </citation>
    <scope>NUCLEOTIDE SEQUENCE</scope>
    <source>
        <strain evidence="1">AU212A</strain>
    </source>
</reference>
<accession>A0ACA9LVX7</accession>
<dbReference type="Proteomes" id="UP000789860">
    <property type="component" value="Unassembled WGS sequence"/>
</dbReference>
<evidence type="ECO:0000313" key="1">
    <source>
        <dbReference type="EMBL" id="CAG8552508.1"/>
    </source>
</evidence>
<feature type="non-terminal residue" evidence="1">
    <location>
        <position position="51"/>
    </location>
</feature>
<evidence type="ECO:0000313" key="2">
    <source>
        <dbReference type="Proteomes" id="UP000789860"/>
    </source>
</evidence>
<proteinExistence type="predicted"/>
<keyword evidence="2" id="KW-1185">Reference proteome</keyword>
<protein>
    <submittedName>
        <fullName evidence="1">8621_t:CDS:1</fullName>
    </submittedName>
</protein>
<name>A0ACA9LVX7_9GLOM</name>
<comment type="caution">
    <text evidence="1">The sequence shown here is derived from an EMBL/GenBank/DDBJ whole genome shotgun (WGS) entry which is preliminary data.</text>
</comment>
<gene>
    <name evidence="1" type="ORF">SCALOS_LOCUS5231</name>
</gene>